<dbReference type="InterPro" id="IPR052017">
    <property type="entry name" value="TSUP"/>
</dbReference>
<evidence type="ECO:0000313" key="9">
    <source>
        <dbReference type="EMBL" id="OCG74379.1"/>
    </source>
</evidence>
<keyword evidence="7 8" id="KW-0472">Membrane</keyword>
<dbReference type="OrthoDB" id="3872971at2"/>
<evidence type="ECO:0000313" key="10">
    <source>
        <dbReference type="Proteomes" id="UP000093355"/>
    </source>
</evidence>
<keyword evidence="5 8" id="KW-0812">Transmembrane</keyword>
<feature type="transmembrane region" description="Helical" evidence="8">
    <location>
        <begin position="30"/>
        <end position="60"/>
    </location>
</feature>
<feature type="transmembrane region" description="Helical" evidence="8">
    <location>
        <begin position="127"/>
        <end position="151"/>
    </location>
</feature>
<evidence type="ECO:0000256" key="1">
    <source>
        <dbReference type="ARBA" id="ARBA00004651"/>
    </source>
</evidence>
<evidence type="ECO:0000256" key="4">
    <source>
        <dbReference type="ARBA" id="ARBA00022475"/>
    </source>
</evidence>
<dbReference type="Pfam" id="PF01925">
    <property type="entry name" value="TauE"/>
    <property type="match status" value="1"/>
</dbReference>
<feature type="transmembrane region" description="Helical" evidence="8">
    <location>
        <begin position="197"/>
        <end position="217"/>
    </location>
</feature>
<keyword evidence="3" id="KW-0813">Transport</keyword>
<evidence type="ECO:0000256" key="6">
    <source>
        <dbReference type="ARBA" id="ARBA00022989"/>
    </source>
</evidence>
<comment type="similarity">
    <text evidence="2 8">Belongs to the 4-toluene sulfonate uptake permease (TSUP) (TC 2.A.102) family.</text>
</comment>
<dbReference type="AlphaFoldDB" id="A0A1B9NCP6"/>
<dbReference type="PANTHER" id="PTHR30269">
    <property type="entry name" value="TRANSMEMBRANE PROTEIN YFCA"/>
    <property type="match status" value="1"/>
</dbReference>
<dbReference type="Proteomes" id="UP000093355">
    <property type="component" value="Unassembled WGS sequence"/>
</dbReference>
<evidence type="ECO:0000256" key="3">
    <source>
        <dbReference type="ARBA" id="ARBA00022448"/>
    </source>
</evidence>
<gene>
    <name evidence="9" type="ORF">A7J15_05990</name>
</gene>
<feature type="transmembrane region" description="Helical" evidence="8">
    <location>
        <begin position="96"/>
        <end position="115"/>
    </location>
</feature>
<evidence type="ECO:0000256" key="5">
    <source>
        <dbReference type="ARBA" id="ARBA00022692"/>
    </source>
</evidence>
<sequence length="248" mass="24883">MSAGVVVAIVAAVLVGTVLQRVAGMGVGLVVAPVLAIALGPVVGVFVTNATTIVSGVLIMLSVIARVQWRQYLLFVPGVIVGAVPAALLVGMMDGAWLSILIGSVVLAALALTLATPRLPHVRTPALSLATGLVGGFLNTASGVAAPAMAIHARLTRWDQSGFAATLQPTFATMGIVSVGAKLATGTTTLAQLPPPWIFPVIVATVLCGVGLGAWLARRVPPRVARAAAFTIAGAGAVSAIVRGIAQL</sequence>
<protein>
    <recommendedName>
        <fullName evidence="8">Probable membrane transporter protein</fullName>
    </recommendedName>
</protein>
<proteinExistence type="inferred from homology"/>
<dbReference type="STRING" id="904291.A7J15_05990"/>
<name>A0A1B9NCP6_9MICO</name>
<dbReference type="PANTHER" id="PTHR30269:SF37">
    <property type="entry name" value="MEMBRANE TRANSPORTER PROTEIN"/>
    <property type="match status" value="1"/>
</dbReference>
<accession>A0A1B9NCP6</accession>
<organism evidence="9 10">
    <name type="scientific">Microbacterium sediminis</name>
    <dbReference type="NCBI Taxonomy" id="904291"/>
    <lineage>
        <taxon>Bacteria</taxon>
        <taxon>Bacillati</taxon>
        <taxon>Actinomycetota</taxon>
        <taxon>Actinomycetes</taxon>
        <taxon>Micrococcales</taxon>
        <taxon>Microbacteriaceae</taxon>
        <taxon>Microbacterium</taxon>
    </lineage>
</organism>
<comment type="caution">
    <text evidence="9">The sequence shown here is derived from an EMBL/GenBank/DDBJ whole genome shotgun (WGS) entry which is preliminary data.</text>
</comment>
<dbReference type="GO" id="GO:0005886">
    <property type="term" value="C:plasma membrane"/>
    <property type="evidence" value="ECO:0007669"/>
    <property type="project" value="UniProtKB-SubCell"/>
</dbReference>
<dbReference type="InterPro" id="IPR002781">
    <property type="entry name" value="TM_pro_TauE-like"/>
</dbReference>
<keyword evidence="10" id="KW-1185">Reference proteome</keyword>
<evidence type="ECO:0000256" key="2">
    <source>
        <dbReference type="ARBA" id="ARBA00009142"/>
    </source>
</evidence>
<comment type="subcellular location">
    <subcellularLocation>
        <location evidence="1 8">Cell membrane</location>
        <topology evidence="1 8">Multi-pass membrane protein</topology>
    </subcellularLocation>
</comment>
<feature type="transmembrane region" description="Helical" evidence="8">
    <location>
        <begin position="72"/>
        <end position="90"/>
    </location>
</feature>
<keyword evidence="6 8" id="KW-1133">Transmembrane helix</keyword>
<dbReference type="RefSeq" id="WP_067025914.1">
    <property type="nucleotide sequence ID" value="NZ_CP038256.1"/>
</dbReference>
<dbReference type="EMBL" id="LXMD01000022">
    <property type="protein sequence ID" value="OCG74379.1"/>
    <property type="molecule type" value="Genomic_DNA"/>
</dbReference>
<evidence type="ECO:0000256" key="8">
    <source>
        <dbReference type="RuleBase" id="RU363041"/>
    </source>
</evidence>
<reference evidence="9 10" key="1">
    <citation type="submission" date="2016-05" db="EMBL/GenBank/DDBJ databases">
        <authorList>
            <person name="Lavstsen T."/>
            <person name="Jespersen J.S."/>
        </authorList>
    </citation>
    <scope>NUCLEOTIDE SEQUENCE [LARGE SCALE GENOMIC DNA]</scope>
    <source>
        <strain evidence="9 10">YLB-01</strain>
    </source>
</reference>
<feature type="transmembrane region" description="Helical" evidence="8">
    <location>
        <begin position="224"/>
        <end position="246"/>
    </location>
</feature>
<keyword evidence="4 8" id="KW-1003">Cell membrane</keyword>
<evidence type="ECO:0000256" key="7">
    <source>
        <dbReference type="ARBA" id="ARBA00023136"/>
    </source>
</evidence>